<keyword evidence="7" id="KW-1185">Reference proteome</keyword>
<keyword evidence="4" id="KW-0479">Metal-binding</keyword>
<keyword evidence="4" id="KW-0408">Iron</keyword>
<keyword evidence="3 5" id="KW-0732">Signal</keyword>
<organism evidence="6 7">
    <name type="scientific">Magallana gigas</name>
    <name type="common">Pacific oyster</name>
    <name type="synonym">Crassostrea gigas</name>
    <dbReference type="NCBI Taxonomy" id="29159"/>
    <lineage>
        <taxon>Eukaryota</taxon>
        <taxon>Metazoa</taxon>
        <taxon>Spiralia</taxon>
        <taxon>Lophotrochozoa</taxon>
        <taxon>Mollusca</taxon>
        <taxon>Bivalvia</taxon>
        <taxon>Autobranchia</taxon>
        <taxon>Pteriomorphia</taxon>
        <taxon>Ostreida</taxon>
        <taxon>Ostreoidea</taxon>
        <taxon>Ostreidae</taxon>
        <taxon>Magallana</taxon>
    </lineage>
</organism>
<dbReference type="PANTHER" id="PTHR11475">
    <property type="entry name" value="OXIDASE/PEROXIDASE"/>
    <property type="match status" value="1"/>
</dbReference>
<dbReference type="PROSITE" id="PS50292">
    <property type="entry name" value="PEROXIDASE_3"/>
    <property type="match status" value="1"/>
</dbReference>
<dbReference type="Proteomes" id="UP000005408">
    <property type="component" value="Unassembled WGS sequence"/>
</dbReference>
<dbReference type="OrthoDB" id="823504at2759"/>
<dbReference type="GO" id="GO:0020037">
    <property type="term" value="F:heme binding"/>
    <property type="evidence" value="ECO:0007669"/>
    <property type="project" value="InterPro"/>
</dbReference>
<keyword evidence="4" id="KW-0349">Heme</keyword>
<keyword evidence="2" id="KW-0964">Secreted</keyword>
<evidence type="ECO:0000313" key="7">
    <source>
        <dbReference type="Proteomes" id="UP000005408"/>
    </source>
</evidence>
<evidence type="ECO:0000313" key="6">
    <source>
        <dbReference type="EnsemblMetazoa" id="G19405.2:cds"/>
    </source>
</evidence>
<dbReference type="GO" id="GO:0046872">
    <property type="term" value="F:metal ion binding"/>
    <property type="evidence" value="ECO:0007669"/>
    <property type="project" value="UniProtKB-KW"/>
</dbReference>
<dbReference type="PANTHER" id="PTHR11475:SF143">
    <property type="entry name" value="PUTATIVE-RELATED"/>
    <property type="match status" value="1"/>
</dbReference>
<name>A0A8W8JHF3_MAGGI</name>
<dbReference type="SUPFAM" id="SSF48113">
    <property type="entry name" value="Heme-dependent peroxidases"/>
    <property type="match status" value="1"/>
</dbReference>
<dbReference type="EnsemblMetazoa" id="G19405.1">
    <property type="protein sequence ID" value="G19405.1:cds"/>
    <property type="gene ID" value="G19405"/>
</dbReference>
<dbReference type="GO" id="GO:0006979">
    <property type="term" value="P:response to oxidative stress"/>
    <property type="evidence" value="ECO:0007669"/>
    <property type="project" value="InterPro"/>
</dbReference>
<dbReference type="InterPro" id="IPR037120">
    <property type="entry name" value="Haem_peroxidase_sf_animal"/>
</dbReference>
<evidence type="ECO:0000256" key="2">
    <source>
        <dbReference type="ARBA" id="ARBA00022525"/>
    </source>
</evidence>
<dbReference type="EnsemblMetazoa" id="G19405.2">
    <property type="protein sequence ID" value="G19405.2:cds"/>
    <property type="gene ID" value="G19405"/>
</dbReference>
<dbReference type="Gene3D" id="1.10.640.10">
    <property type="entry name" value="Haem peroxidase domain superfamily, animal type"/>
    <property type="match status" value="1"/>
</dbReference>
<sequence length="704" mass="79466">MEYCHLLMLLVSIMTTHVESVDEIDDIITEAIQKTYDEPLRKTCSRPEVSDIPETGNGFAFLQQQRNDEDSIARDGYKYVNLIKNIIDRSGLSFIDLYGNYNYQKSFYTQLCDKTTPACDDYKRSKYRSANGVCNNLKNPTWGVALHEHARYLPAVYDDGYNIPRQTSKSGEQLPSPRVISNNVLSGDAETPADDKRNLMLFTFGQFIDHDLTFTPIAIGTDGEHLDCCGDDIADPECFGIDIPADDPRYSHTCMDFPRSIPAPFNSFCSIGYREQVNRLSSYIDGGMIYGDTKSFNENLSGKLGSLRTSEGDLLPDGGICNIHQAGDFCQLGGDERVNEAPSLSGLHVVFLRLHNIIAEGIRKVRNCRSHVIFLETKKIMGAIIQQITYGEYLPVLLGKQIREDLDLDLLSRGFWRKYDPDVNPTVKNVVATAALRYGHSQIPPEFGYKTMQFATTQTFKTEDVLMDPHIVVTQGGSNIPDLARFLLDTPARKMDRQVEDAVRNELFRDVNGLTFDLMSFNIQRGRDHALPSYNAWREWCGLPVAQNFANLVDHSADVRTRLQNTYVDVNDVDVFVGGVTETPRDDALVGPLFECLLGRQFHDIKFGDRYWYETNGVEGFPRRQLQEIRKVTLSKILCETLGLEIIQKDALSLTSADNPLVTCSSLPFIDFSRWRHRTSNVGGWIWNRGAKGKDKDKGKGKKP</sequence>
<evidence type="ECO:0000256" key="5">
    <source>
        <dbReference type="SAM" id="SignalP"/>
    </source>
</evidence>
<dbReference type="FunFam" id="1.10.640.10:FF:000003">
    <property type="entry name" value="chorion peroxidase"/>
    <property type="match status" value="1"/>
</dbReference>
<feature type="chain" id="PRO_5042431070" evidence="5">
    <location>
        <begin position="21"/>
        <end position="704"/>
    </location>
</feature>
<evidence type="ECO:0000256" key="4">
    <source>
        <dbReference type="PIRSR" id="PIRSR619791-2"/>
    </source>
</evidence>
<dbReference type="Pfam" id="PF03098">
    <property type="entry name" value="An_peroxidase"/>
    <property type="match status" value="1"/>
</dbReference>
<reference evidence="6" key="1">
    <citation type="submission" date="2022-08" db="UniProtKB">
        <authorList>
            <consortium name="EnsemblMetazoa"/>
        </authorList>
    </citation>
    <scope>IDENTIFICATION</scope>
    <source>
        <strain evidence="6">05x7-T-G4-1.051#20</strain>
    </source>
</reference>
<dbReference type="EnsemblMetazoa" id="G19405.3">
    <property type="protein sequence ID" value="G19405.3:cds"/>
    <property type="gene ID" value="G19405"/>
</dbReference>
<feature type="signal peptide" evidence="5">
    <location>
        <begin position="1"/>
        <end position="20"/>
    </location>
</feature>
<proteinExistence type="predicted"/>
<comment type="subcellular location">
    <subcellularLocation>
        <location evidence="1">Secreted</location>
    </subcellularLocation>
</comment>
<accession>A0A8W8JHF3</accession>
<dbReference type="InterPro" id="IPR019791">
    <property type="entry name" value="Haem_peroxidase_animal"/>
</dbReference>
<evidence type="ECO:0000256" key="3">
    <source>
        <dbReference type="ARBA" id="ARBA00022729"/>
    </source>
</evidence>
<dbReference type="GO" id="GO:0004601">
    <property type="term" value="F:peroxidase activity"/>
    <property type="evidence" value="ECO:0007669"/>
    <property type="project" value="InterPro"/>
</dbReference>
<evidence type="ECO:0000256" key="1">
    <source>
        <dbReference type="ARBA" id="ARBA00004613"/>
    </source>
</evidence>
<dbReference type="GO" id="GO:0005576">
    <property type="term" value="C:extracellular region"/>
    <property type="evidence" value="ECO:0007669"/>
    <property type="project" value="UniProtKB-SubCell"/>
</dbReference>
<dbReference type="PRINTS" id="PR00457">
    <property type="entry name" value="ANPEROXIDASE"/>
</dbReference>
<dbReference type="AlphaFoldDB" id="A0A8W8JHF3"/>
<dbReference type="InterPro" id="IPR010255">
    <property type="entry name" value="Haem_peroxidase_sf"/>
</dbReference>
<protein>
    <submittedName>
        <fullName evidence="6">Uncharacterized protein</fullName>
    </submittedName>
</protein>
<feature type="binding site" description="axial binding residue" evidence="4">
    <location>
        <position position="440"/>
    </location>
    <ligand>
        <name>heme b</name>
        <dbReference type="ChEBI" id="CHEBI:60344"/>
    </ligand>
    <ligandPart>
        <name>Fe</name>
        <dbReference type="ChEBI" id="CHEBI:18248"/>
    </ligandPart>
</feature>
<dbReference type="OMA" id="NYTINCH"/>